<gene>
    <name evidence="1" type="ORF">Mterra_03950</name>
</gene>
<organism evidence="1 2">
    <name type="scientific">Calidithermus terrae</name>
    <dbReference type="NCBI Taxonomy" id="1408545"/>
    <lineage>
        <taxon>Bacteria</taxon>
        <taxon>Thermotogati</taxon>
        <taxon>Deinococcota</taxon>
        <taxon>Deinococci</taxon>
        <taxon>Thermales</taxon>
        <taxon>Thermaceae</taxon>
        <taxon>Calidithermus</taxon>
    </lineage>
</organism>
<accession>A0A399DUN5</accession>
<evidence type="ECO:0000313" key="2">
    <source>
        <dbReference type="Proteomes" id="UP000265715"/>
    </source>
</evidence>
<proteinExistence type="predicted"/>
<dbReference type="AlphaFoldDB" id="A0A399DUN5"/>
<reference evidence="1 2" key="1">
    <citation type="submission" date="2018-08" db="EMBL/GenBank/DDBJ databases">
        <title>Meiothermus terrae DSM 26712 genome sequencing project.</title>
        <authorList>
            <person name="Da Costa M.S."/>
            <person name="Albuquerque L."/>
            <person name="Raposo P."/>
            <person name="Froufe H.J.C."/>
            <person name="Barroso C.S."/>
            <person name="Egas C."/>
        </authorList>
    </citation>
    <scope>NUCLEOTIDE SEQUENCE [LARGE SCALE GENOMIC DNA]</scope>
    <source>
        <strain evidence="1 2">DSM 26712</strain>
    </source>
</reference>
<comment type="caution">
    <text evidence="1">The sequence shown here is derived from an EMBL/GenBank/DDBJ whole genome shotgun (WGS) entry which is preliminary data.</text>
</comment>
<evidence type="ECO:0000313" key="1">
    <source>
        <dbReference type="EMBL" id="RIH75776.1"/>
    </source>
</evidence>
<sequence length="78" mass="8790">MSAPEPVEVRGSLDTVRYGHVLRNRRLVGLRGVGLSYDGYYYVRQVTHRIDLRQSSYTQSFGLSREGIGTLLPVLPPI</sequence>
<dbReference type="Proteomes" id="UP000265715">
    <property type="component" value="Unassembled WGS sequence"/>
</dbReference>
<dbReference type="EMBL" id="QXDL01000345">
    <property type="protein sequence ID" value="RIH75776.1"/>
    <property type="molecule type" value="Genomic_DNA"/>
</dbReference>
<protein>
    <submittedName>
        <fullName evidence="1">Uncharacterized protein</fullName>
    </submittedName>
</protein>
<keyword evidence="2" id="KW-1185">Reference proteome</keyword>
<name>A0A399DUN5_9DEIN</name>